<comment type="caution">
    <text evidence="1">The sequence shown here is derived from an EMBL/GenBank/DDBJ whole genome shotgun (WGS) entry which is preliminary data.</text>
</comment>
<dbReference type="Proteomes" id="UP000773850">
    <property type="component" value="Unassembled WGS sequence"/>
</dbReference>
<proteinExistence type="predicted"/>
<name>A0ABQ7HDN5_GEOSE</name>
<evidence type="ECO:0000313" key="1">
    <source>
        <dbReference type="EMBL" id="KAF6510300.1"/>
    </source>
</evidence>
<sequence length="37" mass="4388">MVFWRVGFKWQLSVRRVLAKSYRFEASAQIGGFKPLQ</sequence>
<reference evidence="1 2" key="1">
    <citation type="submission" date="2016-03" db="EMBL/GenBank/DDBJ databases">
        <title>Spore heat resistance.</title>
        <authorList>
            <person name="Boekhorst J."/>
            <person name="Berendsen E.M."/>
            <person name="Wells-Bennik M.H."/>
            <person name="Kuipers O.P."/>
        </authorList>
    </citation>
    <scope>NUCLEOTIDE SEQUENCE [LARGE SCALE GENOMIC DNA]</scope>
    <source>
        <strain evidence="1 2">GS8</strain>
    </source>
</reference>
<evidence type="ECO:0000313" key="2">
    <source>
        <dbReference type="Proteomes" id="UP000773850"/>
    </source>
</evidence>
<dbReference type="EMBL" id="LUCS01000028">
    <property type="protein sequence ID" value="KAF6510300.1"/>
    <property type="molecule type" value="Genomic_DNA"/>
</dbReference>
<accession>A0ABQ7HDN5</accession>
<keyword evidence="2" id="KW-1185">Reference proteome</keyword>
<organism evidence="1 2">
    <name type="scientific">Geobacillus stearothermophilus</name>
    <name type="common">Bacillus stearothermophilus</name>
    <dbReference type="NCBI Taxonomy" id="1422"/>
    <lineage>
        <taxon>Bacteria</taxon>
        <taxon>Bacillati</taxon>
        <taxon>Bacillota</taxon>
        <taxon>Bacilli</taxon>
        <taxon>Bacillales</taxon>
        <taxon>Anoxybacillaceae</taxon>
        <taxon>Geobacillus</taxon>
    </lineage>
</organism>
<gene>
    <name evidence="1" type="ORF">GS8_2457</name>
</gene>
<protein>
    <submittedName>
        <fullName evidence="1">Uncharacterized protein</fullName>
    </submittedName>
</protein>